<name>A0A9D2U602_9FIRM</name>
<organism evidence="4 5">
    <name type="scientific">Candidatus Blautia stercoripullorum</name>
    <dbReference type="NCBI Taxonomy" id="2838502"/>
    <lineage>
        <taxon>Bacteria</taxon>
        <taxon>Bacillati</taxon>
        <taxon>Bacillota</taxon>
        <taxon>Clostridia</taxon>
        <taxon>Lachnospirales</taxon>
        <taxon>Lachnospiraceae</taxon>
        <taxon>Blautia</taxon>
    </lineage>
</organism>
<reference evidence="4" key="2">
    <citation type="submission" date="2021-04" db="EMBL/GenBank/DDBJ databases">
        <authorList>
            <person name="Gilroy R."/>
        </authorList>
    </citation>
    <scope>NUCLEOTIDE SEQUENCE</scope>
    <source>
        <strain evidence="4">ChiW19-6364</strain>
    </source>
</reference>
<dbReference type="Proteomes" id="UP000823850">
    <property type="component" value="Unassembled WGS sequence"/>
</dbReference>
<feature type="domain" description="DUF4340" evidence="3">
    <location>
        <begin position="71"/>
        <end position="259"/>
    </location>
</feature>
<dbReference type="Pfam" id="PF14238">
    <property type="entry name" value="DUF4340"/>
    <property type="match status" value="2"/>
</dbReference>
<feature type="domain" description="DUF4340" evidence="3">
    <location>
        <begin position="274"/>
        <end position="404"/>
    </location>
</feature>
<keyword evidence="2" id="KW-0812">Transmembrane</keyword>
<dbReference type="InterPro" id="IPR025641">
    <property type="entry name" value="DUF4340"/>
</dbReference>
<evidence type="ECO:0000256" key="1">
    <source>
        <dbReference type="SAM" id="MobiDB-lite"/>
    </source>
</evidence>
<accession>A0A9D2U602</accession>
<comment type="caution">
    <text evidence="4">The sequence shown here is derived from an EMBL/GenBank/DDBJ whole genome shotgun (WGS) entry which is preliminary data.</text>
</comment>
<feature type="transmembrane region" description="Helical" evidence="2">
    <location>
        <begin position="7"/>
        <end position="25"/>
    </location>
</feature>
<dbReference type="EMBL" id="DWUX01000228">
    <property type="protein sequence ID" value="HJD41012.1"/>
    <property type="molecule type" value="Genomic_DNA"/>
</dbReference>
<feature type="compositionally biased region" description="Acidic residues" evidence="1">
    <location>
        <begin position="284"/>
        <end position="293"/>
    </location>
</feature>
<sequence length="488" mass="54327">MKKNKKGLITAVILLILLLIVYIVIRNLHLDEEEEEDSTETVYEIDAADISKLQIVSGDKTFDFTHADDTWTYDEDSKFPLNESAVLDKVSSVTSVTSSRTIEDPENLEDYGLEDPEVSITVTDTDGETASLELGATNDTVSACYMMLNGDDSKVYLVDSSLKTNMEFDLSDIAEKEEIPSITGTSITSVSIESGSGTARLYQDSSSETGWTFADTDGSSVPADSSQASTYTSNFSALTWTDYVTYDLNTLGDYGLDHPTVITVDYQVEEKADDEDSQNTADEGTAEDSEEDTVTVDKQMILLLGKQTDDGTYYYGKLQDDSCIYTIAASSVEGILDVQKNNFLSTKVADYSFADLDKVTFTRNGETYVASKETVEVESDDEDEDTKEETRYMINDKEIETTDFNRFYNLITAMTWQSQNENAQPSGEADISINFYKNGGTNVTVDYYSYDTNFYLVIDSKGNHMLVNKMDVREFLEAFDSAMEELNS</sequence>
<dbReference type="AlphaFoldDB" id="A0A9D2U602"/>
<evidence type="ECO:0000313" key="4">
    <source>
        <dbReference type="EMBL" id="HJD41012.1"/>
    </source>
</evidence>
<reference evidence="4" key="1">
    <citation type="journal article" date="2021" name="PeerJ">
        <title>Extensive microbial diversity within the chicken gut microbiome revealed by metagenomics and culture.</title>
        <authorList>
            <person name="Gilroy R."/>
            <person name="Ravi A."/>
            <person name="Getino M."/>
            <person name="Pursley I."/>
            <person name="Horton D.L."/>
            <person name="Alikhan N.F."/>
            <person name="Baker D."/>
            <person name="Gharbi K."/>
            <person name="Hall N."/>
            <person name="Watson M."/>
            <person name="Adriaenssens E.M."/>
            <person name="Foster-Nyarko E."/>
            <person name="Jarju S."/>
            <person name="Secka A."/>
            <person name="Antonio M."/>
            <person name="Oren A."/>
            <person name="Chaudhuri R.R."/>
            <person name="La Ragione R."/>
            <person name="Hildebrand F."/>
            <person name="Pallen M.J."/>
        </authorList>
    </citation>
    <scope>NUCLEOTIDE SEQUENCE</scope>
    <source>
        <strain evidence="4">ChiW19-6364</strain>
    </source>
</reference>
<evidence type="ECO:0000256" key="2">
    <source>
        <dbReference type="SAM" id="Phobius"/>
    </source>
</evidence>
<feature type="region of interest" description="Disordered" evidence="1">
    <location>
        <begin position="269"/>
        <end position="293"/>
    </location>
</feature>
<keyword evidence="2" id="KW-0472">Membrane</keyword>
<evidence type="ECO:0000259" key="3">
    <source>
        <dbReference type="Pfam" id="PF14238"/>
    </source>
</evidence>
<protein>
    <submittedName>
        <fullName evidence="4">DUF4340 domain-containing protein</fullName>
    </submittedName>
</protein>
<proteinExistence type="predicted"/>
<gene>
    <name evidence="4" type="ORF">H9913_13430</name>
</gene>
<keyword evidence="2" id="KW-1133">Transmembrane helix</keyword>
<evidence type="ECO:0000313" key="5">
    <source>
        <dbReference type="Proteomes" id="UP000823850"/>
    </source>
</evidence>